<dbReference type="AlphaFoldDB" id="A0A2N5XW92"/>
<organism evidence="1 2">
    <name type="scientific">Cohaesibacter celericrescens</name>
    <dbReference type="NCBI Taxonomy" id="2067669"/>
    <lineage>
        <taxon>Bacteria</taxon>
        <taxon>Pseudomonadati</taxon>
        <taxon>Pseudomonadota</taxon>
        <taxon>Alphaproteobacteria</taxon>
        <taxon>Hyphomicrobiales</taxon>
        <taxon>Cohaesibacteraceae</taxon>
    </lineage>
</organism>
<accession>A0A2N5XW92</accession>
<proteinExistence type="predicted"/>
<name>A0A2N5XW92_9HYPH</name>
<comment type="caution">
    <text evidence="1">The sequence shown here is derived from an EMBL/GenBank/DDBJ whole genome shotgun (WGS) entry which is preliminary data.</text>
</comment>
<protein>
    <submittedName>
        <fullName evidence="1">Uncharacterized protein</fullName>
    </submittedName>
</protein>
<sequence length="213" mass="23058">MAFYFIVGHVEGFSMVGCSVGNAIYAIRLTILCSALMLCGIAQADASAFVAKVLSDASRPQLEAGKTDDDSDLVFAFVTKLGQKDKLDDLDEDDESSPALEDGNLLSGTDILKAFDQRDSSERSNFLKDHALAAFFQHPASGKSVELQIAQCATLDYATGSGPFTQQVKCGEDLYSYRAYDGGLAILRNEEIHFSLPLDPGHYRVNGIDIEVN</sequence>
<dbReference type="EMBL" id="PKUQ01000001">
    <property type="protein sequence ID" value="PLW78737.1"/>
    <property type="molecule type" value="Genomic_DNA"/>
</dbReference>
<dbReference type="Proteomes" id="UP000234881">
    <property type="component" value="Unassembled WGS sequence"/>
</dbReference>
<reference evidence="1 2" key="1">
    <citation type="submission" date="2018-01" db="EMBL/GenBank/DDBJ databases">
        <title>The draft genome sequence of Cohaesibacter sp. H1304.</title>
        <authorList>
            <person name="Wang N.-N."/>
            <person name="Du Z.-J."/>
        </authorList>
    </citation>
    <scope>NUCLEOTIDE SEQUENCE [LARGE SCALE GENOMIC DNA]</scope>
    <source>
        <strain evidence="1 2">H1304</strain>
    </source>
</reference>
<evidence type="ECO:0000313" key="2">
    <source>
        <dbReference type="Proteomes" id="UP000234881"/>
    </source>
</evidence>
<gene>
    <name evidence="1" type="ORF">C0081_00360</name>
</gene>
<keyword evidence="2" id="KW-1185">Reference proteome</keyword>
<evidence type="ECO:0000313" key="1">
    <source>
        <dbReference type="EMBL" id="PLW78737.1"/>
    </source>
</evidence>